<reference evidence="1" key="1">
    <citation type="submission" date="2014-05" db="EMBL/GenBank/DDBJ databases">
        <authorList>
            <person name="Chronopoulou M."/>
        </authorList>
    </citation>
    <scope>NUCLEOTIDE SEQUENCE</scope>
    <source>
        <tissue evidence="1">Whole organism</tissue>
    </source>
</reference>
<evidence type="ECO:0000313" key="1">
    <source>
        <dbReference type="EMBL" id="CDW27797.1"/>
    </source>
</evidence>
<accession>A0A0K2TQ59</accession>
<dbReference type="AlphaFoldDB" id="A0A0K2TQ59"/>
<sequence length="61" mass="7504">MSWMISHEMKCLFSMQPFRYCIKFTLVDARIKVSTNIYIDLRIQNWKKSPIHREHIRDISF</sequence>
<organism evidence="1">
    <name type="scientific">Lepeophtheirus salmonis</name>
    <name type="common">Salmon louse</name>
    <name type="synonym">Caligus salmonis</name>
    <dbReference type="NCBI Taxonomy" id="72036"/>
    <lineage>
        <taxon>Eukaryota</taxon>
        <taxon>Metazoa</taxon>
        <taxon>Ecdysozoa</taxon>
        <taxon>Arthropoda</taxon>
        <taxon>Crustacea</taxon>
        <taxon>Multicrustacea</taxon>
        <taxon>Hexanauplia</taxon>
        <taxon>Copepoda</taxon>
        <taxon>Siphonostomatoida</taxon>
        <taxon>Caligidae</taxon>
        <taxon>Lepeophtheirus</taxon>
    </lineage>
</organism>
<dbReference type="EMBL" id="HACA01010436">
    <property type="protein sequence ID" value="CDW27797.1"/>
    <property type="molecule type" value="Transcribed_RNA"/>
</dbReference>
<protein>
    <submittedName>
        <fullName evidence="1">Uncharacterized protein</fullName>
    </submittedName>
</protein>
<proteinExistence type="predicted"/>
<name>A0A0K2TQ59_LEPSM</name>